<evidence type="ECO:0000259" key="10">
    <source>
        <dbReference type="Pfam" id="PF10502"/>
    </source>
</evidence>
<dbReference type="InterPro" id="IPR019756">
    <property type="entry name" value="Pept_S26A_signal_pept_1_Ser-AS"/>
</dbReference>
<sequence length="193" mass="22129">MDNSVFTEKESLQTNAGPPRKWRSNLVDWIKALIIAMVIVVLLQTYVFNLSKVKGESMQPTLHEQDRLFVDKIVYAFAKPKRGEVVILRDPSPDVGKQYLVKRVVAIPGDELQISNHQLIVNGVVQSESYTNTGIEDNKPFHLTLQVDEYFVMGDNRHHEKSKDSRRFGPVHSSDIIGRADMIVWPLSNFRWL</sequence>
<dbReference type="EC" id="3.4.21.89" evidence="4 8"/>
<keyword evidence="8" id="KW-0472">Membrane</keyword>
<protein>
    <recommendedName>
        <fullName evidence="4 8">Signal peptidase I</fullName>
        <ecNumber evidence="4 8">3.4.21.89</ecNumber>
    </recommendedName>
</protein>
<accession>A0A1T2X6Q4</accession>
<dbReference type="Gene3D" id="2.10.109.10">
    <property type="entry name" value="Umud Fragment, subunit A"/>
    <property type="match status" value="1"/>
</dbReference>
<dbReference type="CDD" id="cd06530">
    <property type="entry name" value="S26_SPase_I"/>
    <property type="match status" value="1"/>
</dbReference>
<comment type="similarity">
    <text evidence="3 9">Belongs to the peptidase S26 family.</text>
</comment>
<dbReference type="RefSeq" id="WP_078500786.1">
    <property type="nucleotide sequence ID" value="NZ_MSZX01000008.1"/>
</dbReference>
<dbReference type="Pfam" id="PF10502">
    <property type="entry name" value="Peptidase_S26"/>
    <property type="match status" value="1"/>
</dbReference>
<proteinExistence type="inferred from homology"/>
<dbReference type="PANTHER" id="PTHR43390:SF1">
    <property type="entry name" value="CHLOROPLAST PROCESSING PEPTIDASE"/>
    <property type="match status" value="1"/>
</dbReference>
<keyword evidence="12" id="KW-1185">Reference proteome</keyword>
<gene>
    <name evidence="11" type="ORF">BVG16_19640</name>
</gene>
<comment type="catalytic activity">
    <reaction evidence="1 8">
        <text>Cleavage of hydrophobic, N-terminal signal or leader sequences from secreted and periplasmic proteins.</text>
        <dbReference type="EC" id="3.4.21.89"/>
    </reaction>
</comment>
<evidence type="ECO:0000256" key="6">
    <source>
        <dbReference type="ARBA" id="ARBA00022801"/>
    </source>
</evidence>
<reference evidence="11 12" key="1">
    <citation type="submission" date="2017-01" db="EMBL/GenBank/DDBJ databases">
        <title>Genome analysis of Paenibacillus selenitrireducens ES3-24.</title>
        <authorList>
            <person name="Xu D."/>
            <person name="Yao R."/>
            <person name="Zheng S."/>
        </authorList>
    </citation>
    <scope>NUCLEOTIDE SEQUENCE [LARGE SCALE GENOMIC DNA]</scope>
    <source>
        <strain evidence="11 12">ES3-24</strain>
    </source>
</reference>
<dbReference type="Proteomes" id="UP000190188">
    <property type="component" value="Unassembled WGS sequence"/>
</dbReference>
<keyword evidence="8" id="KW-0812">Transmembrane</keyword>
<dbReference type="PROSITE" id="PS00501">
    <property type="entry name" value="SPASE_I_1"/>
    <property type="match status" value="1"/>
</dbReference>
<dbReference type="InterPro" id="IPR019533">
    <property type="entry name" value="Peptidase_S26"/>
</dbReference>
<dbReference type="GO" id="GO:0006465">
    <property type="term" value="P:signal peptide processing"/>
    <property type="evidence" value="ECO:0007669"/>
    <property type="project" value="InterPro"/>
</dbReference>
<feature type="domain" description="Peptidase S26" evidence="10">
    <location>
        <begin position="27"/>
        <end position="185"/>
    </location>
</feature>
<comment type="subcellular location">
    <subcellularLocation>
        <location evidence="2">Cell membrane</location>
        <topology evidence="2">Single-pass type II membrane protein</topology>
    </subcellularLocation>
    <subcellularLocation>
        <location evidence="9">Membrane</location>
        <topology evidence="9">Single-pass type II membrane protein</topology>
    </subcellularLocation>
</comment>
<dbReference type="InterPro" id="IPR036286">
    <property type="entry name" value="LexA/Signal_pep-like_sf"/>
</dbReference>
<comment type="caution">
    <text evidence="11">The sequence shown here is derived from an EMBL/GenBank/DDBJ whole genome shotgun (WGS) entry which is preliminary data.</text>
</comment>
<keyword evidence="8" id="KW-1133">Transmembrane helix</keyword>
<dbReference type="AlphaFoldDB" id="A0A1T2X6Q4"/>
<evidence type="ECO:0000256" key="2">
    <source>
        <dbReference type="ARBA" id="ARBA00004401"/>
    </source>
</evidence>
<dbReference type="InterPro" id="IPR019757">
    <property type="entry name" value="Pept_S26A_signal_pept_1_Lys-AS"/>
</dbReference>
<organism evidence="11 12">
    <name type="scientific">Paenibacillus selenitireducens</name>
    <dbReference type="NCBI Taxonomy" id="1324314"/>
    <lineage>
        <taxon>Bacteria</taxon>
        <taxon>Bacillati</taxon>
        <taxon>Bacillota</taxon>
        <taxon>Bacilli</taxon>
        <taxon>Bacillales</taxon>
        <taxon>Paenibacillaceae</taxon>
        <taxon>Paenibacillus</taxon>
    </lineage>
</organism>
<evidence type="ECO:0000256" key="5">
    <source>
        <dbReference type="ARBA" id="ARBA00022670"/>
    </source>
</evidence>
<dbReference type="PROSITE" id="PS00760">
    <property type="entry name" value="SPASE_I_2"/>
    <property type="match status" value="1"/>
</dbReference>
<evidence type="ECO:0000256" key="9">
    <source>
        <dbReference type="RuleBase" id="RU362042"/>
    </source>
</evidence>
<keyword evidence="5 8" id="KW-0645">Protease</keyword>
<dbReference type="EMBL" id="MSZX01000008">
    <property type="protein sequence ID" value="OPA75559.1"/>
    <property type="molecule type" value="Genomic_DNA"/>
</dbReference>
<evidence type="ECO:0000313" key="11">
    <source>
        <dbReference type="EMBL" id="OPA75559.1"/>
    </source>
</evidence>
<dbReference type="PANTHER" id="PTHR43390">
    <property type="entry name" value="SIGNAL PEPTIDASE I"/>
    <property type="match status" value="1"/>
</dbReference>
<dbReference type="PRINTS" id="PR00727">
    <property type="entry name" value="LEADERPTASE"/>
</dbReference>
<evidence type="ECO:0000313" key="12">
    <source>
        <dbReference type="Proteomes" id="UP000190188"/>
    </source>
</evidence>
<dbReference type="STRING" id="1324314.BVG16_19640"/>
<dbReference type="InterPro" id="IPR000223">
    <property type="entry name" value="Pept_S26A_signal_pept_1"/>
</dbReference>
<evidence type="ECO:0000256" key="8">
    <source>
        <dbReference type="RuleBase" id="RU003993"/>
    </source>
</evidence>
<evidence type="ECO:0000256" key="1">
    <source>
        <dbReference type="ARBA" id="ARBA00000677"/>
    </source>
</evidence>
<dbReference type="OrthoDB" id="9802919at2"/>
<evidence type="ECO:0000256" key="4">
    <source>
        <dbReference type="ARBA" id="ARBA00013208"/>
    </source>
</evidence>
<evidence type="ECO:0000256" key="7">
    <source>
        <dbReference type="PIRSR" id="PIRSR600223-1"/>
    </source>
</evidence>
<dbReference type="GO" id="GO:0004252">
    <property type="term" value="F:serine-type endopeptidase activity"/>
    <property type="evidence" value="ECO:0007669"/>
    <property type="project" value="InterPro"/>
</dbReference>
<feature type="active site" evidence="7">
    <location>
        <position position="102"/>
    </location>
</feature>
<feature type="transmembrane region" description="Helical" evidence="8">
    <location>
        <begin position="29"/>
        <end position="48"/>
    </location>
</feature>
<evidence type="ECO:0000256" key="3">
    <source>
        <dbReference type="ARBA" id="ARBA00009370"/>
    </source>
</evidence>
<dbReference type="GO" id="GO:0005886">
    <property type="term" value="C:plasma membrane"/>
    <property type="evidence" value="ECO:0007669"/>
    <property type="project" value="UniProtKB-SubCell"/>
</dbReference>
<feature type="active site" evidence="7">
    <location>
        <position position="57"/>
    </location>
</feature>
<name>A0A1T2X6Q4_9BACL</name>
<keyword evidence="6 8" id="KW-0378">Hydrolase</keyword>
<dbReference type="GO" id="GO:0009003">
    <property type="term" value="F:signal peptidase activity"/>
    <property type="evidence" value="ECO:0007669"/>
    <property type="project" value="UniProtKB-EC"/>
</dbReference>
<dbReference type="NCBIfam" id="TIGR02227">
    <property type="entry name" value="sigpep_I_bact"/>
    <property type="match status" value="1"/>
</dbReference>
<dbReference type="SUPFAM" id="SSF51306">
    <property type="entry name" value="LexA/Signal peptidase"/>
    <property type="match status" value="1"/>
</dbReference>